<evidence type="ECO:0000313" key="3">
    <source>
        <dbReference type="Proteomes" id="UP000821853"/>
    </source>
</evidence>
<evidence type="ECO:0000259" key="1">
    <source>
        <dbReference type="Pfam" id="PF21787"/>
    </source>
</evidence>
<dbReference type="EMBL" id="JABSTR010001197">
    <property type="protein sequence ID" value="KAH9383600.1"/>
    <property type="molecule type" value="Genomic_DNA"/>
</dbReference>
<organism evidence="2 3">
    <name type="scientific">Haemaphysalis longicornis</name>
    <name type="common">Bush tick</name>
    <dbReference type="NCBI Taxonomy" id="44386"/>
    <lineage>
        <taxon>Eukaryota</taxon>
        <taxon>Metazoa</taxon>
        <taxon>Ecdysozoa</taxon>
        <taxon>Arthropoda</taxon>
        <taxon>Chelicerata</taxon>
        <taxon>Arachnida</taxon>
        <taxon>Acari</taxon>
        <taxon>Parasitiformes</taxon>
        <taxon>Ixodida</taxon>
        <taxon>Ixodoidea</taxon>
        <taxon>Ixodidae</taxon>
        <taxon>Haemaphysalinae</taxon>
        <taxon>Haemaphysalis</taxon>
    </lineage>
</organism>
<comment type="caution">
    <text evidence="2">The sequence shown here is derived from an EMBL/GenBank/DDBJ whole genome shotgun (WGS) entry which is preliminary data.</text>
</comment>
<sequence>MCPHQEHRNETFLTYIRRIISDLKDDQRFVTITVDETHIKSYFEYKRNTITGIALNQNQAANCELVFMVRMLTCIFKEVAHIVLVHNLDAEFLHNTLKDVVCWLEEIGYRVVSLNPVHVLKCIRNYWINQKNDHVCFYFPGIQTDETQPQRMQIASFATTRELHSKESDQLLKHGYGLSRKAIYHSNIERQNVKLALQIFNNFLSEAWRDLGTKHNLFSFDATATFTEIVIKWWKVVNVKTPWKGKMRQDQFRQPVFSVYNDPKIDFLHTLLTWLDYWRSKGLHKSTLKETHAAFEHTTYGLVELARYSFGSPTPFLERFRLTV</sequence>
<protein>
    <recommendedName>
        <fullName evidence="1">Transposable element P transposase-like RNase H domain-containing protein</fullName>
    </recommendedName>
</protein>
<accession>A0A9J6H9L3</accession>
<evidence type="ECO:0000313" key="2">
    <source>
        <dbReference type="EMBL" id="KAH9383600.1"/>
    </source>
</evidence>
<dbReference type="VEuPathDB" id="VectorBase:HLOH_046408"/>
<name>A0A9J6H9L3_HAELO</name>
<reference evidence="2 3" key="1">
    <citation type="journal article" date="2020" name="Cell">
        <title>Large-Scale Comparative Analyses of Tick Genomes Elucidate Their Genetic Diversity and Vector Capacities.</title>
        <authorList>
            <consortium name="Tick Genome and Microbiome Consortium (TIGMIC)"/>
            <person name="Jia N."/>
            <person name="Wang J."/>
            <person name="Shi W."/>
            <person name="Du L."/>
            <person name="Sun Y."/>
            <person name="Zhan W."/>
            <person name="Jiang J.F."/>
            <person name="Wang Q."/>
            <person name="Zhang B."/>
            <person name="Ji P."/>
            <person name="Bell-Sakyi L."/>
            <person name="Cui X.M."/>
            <person name="Yuan T.T."/>
            <person name="Jiang B.G."/>
            <person name="Yang W.F."/>
            <person name="Lam T.T."/>
            <person name="Chang Q.C."/>
            <person name="Ding S.J."/>
            <person name="Wang X.J."/>
            <person name="Zhu J.G."/>
            <person name="Ruan X.D."/>
            <person name="Zhao L."/>
            <person name="Wei J.T."/>
            <person name="Ye R.Z."/>
            <person name="Que T.C."/>
            <person name="Du C.H."/>
            <person name="Zhou Y.H."/>
            <person name="Cheng J.X."/>
            <person name="Dai P.F."/>
            <person name="Guo W.B."/>
            <person name="Han X.H."/>
            <person name="Huang E.J."/>
            <person name="Li L.F."/>
            <person name="Wei W."/>
            <person name="Gao Y.C."/>
            <person name="Liu J.Z."/>
            <person name="Shao H.Z."/>
            <person name="Wang X."/>
            <person name="Wang C.C."/>
            <person name="Yang T.C."/>
            <person name="Huo Q.B."/>
            <person name="Li W."/>
            <person name="Chen H.Y."/>
            <person name="Chen S.E."/>
            <person name="Zhou L.G."/>
            <person name="Ni X.B."/>
            <person name="Tian J.H."/>
            <person name="Sheng Y."/>
            <person name="Liu T."/>
            <person name="Pan Y.S."/>
            <person name="Xia L.Y."/>
            <person name="Li J."/>
            <person name="Zhao F."/>
            <person name="Cao W.C."/>
        </authorList>
    </citation>
    <scope>NUCLEOTIDE SEQUENCE [LARGE SCALE GENOMIC DNA]</scope>
    <source>
        <strain evidence="2">HaeL-2018</strain>
    </source>
</reference>
<dbReference type="Proteomes" id="UP000821853">
    <property type="component" value="Unassembled WGS sequence"/>
</dbReference>
<dbReference type="Pfam" id="PF21787">
    <property type="entry name" value="TNP-like_RNaseH_N"/>
    <property type="match status" value="1"/>
</dbReference>
<proteinExistence type="predicted"/>
<dbReference type="AlphaFoldDB" id="A0A9J6H9L3"/>
<gene>
    <name evidence="2" type="ORF">HPB48_025254</name>
</gene>
<keyword evidence="3" id="KW-1185">Reference proteome</keyword>
<dbReference type="InterPro" id="IPR048365">
    <property type="entry name" value="TNP-like_RNaseH_N"/>
</dbReference>
<feature type="domain" description="Transposable element P transposase-like RNase H" evidence="1">
    <location>
        <begin position="9"/>
        <end position="114"/>
    </location>
</feature>